<keyword evidence="4" id="KW-1185">Reference proteome</keyword>
<proteinExistence type="inferred from homology"/>
<evidence type="ECO:0000313" key="3">
    <source>
        <dbReference type="EMBL" id="VCU71357.1"/>
    </source>
</evidence>
<dbReference type="Proteomes" id="UP000277294">
    <property type="component" value="Unassembled WGS sequence"/>
</dbReference>
<organism evidence="3 4">
    <name type="scientific">Pigmentiphaga humi</name>
    <dbReference type="NCBI Taxonomy" id="2478468"/>
    <lineage>
        <taxon>Bacteria</taxon>
        <taxon>Pseudomonadati</taxon>
        <taxon>Pseudomonadota</taxon>
        <taxon>Betaproteobacteria</taxon>
        <taxon>Burkholderiales</taxon>
        <taxon>Alcaligenaceae</taxon>
        <taxon>Pigmentiphaga</taxon>
    </lineage>
</organism>
<dbReference type="Pfam" id="PF03401">
    <property type="entry name" value="TctC"/>
    <property type="match status" value="1"/>
</dbReference>
<gene>
    <name evidence="3" type="ORF">PIGHUM_03439</name>
</gene>
<evidence type="ECO:0000313" key="4">
    <source>
        <dbReference type="Proteomes" id="UP000277294"/>
    </source>
</evidence>
<dbReference type="PANTHER" id="PTHR42928">
    <property type="entry name" value="TRICARBOXYLATE-BINDING PROTEIN"/>
    <property type="match status" value="1"/>
</dbReference>
<dbReference type="EMBL" id="UWPJ01000026">
    <property type="protein sequence ID" value="VCU71357.1"/>
    <property type="molecule type" value="Genomic_DNA"/>
</dbReference>
<sequence length="329" mass="34522">MKKTRWFSAWLALAAACTFAGPPAAYAQEKWPSRSIKLVVPYPPGGGADLVARSLGEALYKRMGQPIVIDNRAGGTGTIGAAAVAKSAADGYTLLLNQPGPGVTALYTLKSLSYNPLRDLAPVILMGKAPIVVLVPANSPYRTMDDLVKYAKAHPSELNYGSPGIGTAGHIAGEMLQQLAGIKLNHIPYKGSASTANGLMGGQIALGFDTIPPNLSLVQSGRLHALAVASDVRSPNLPEVPHGAEVSLPGFEVYTWYAISGPAGLPGAVVDTLNHATNEWIASDEGRKRLDELGILPQRGGTPEAFASFLQTEARKTETVVRAAHIVSE</sequence>
<accession>A0A3P4B4Y6</accession>
<dbReference type="InterPro" id="IPR042100">
    <property type="entry name" value="Bug_dom1"/>
</dbReference>
<dbReference type="Gene3D" id="3.40.190.10">
    <property type="entry name" value="Periplasmic binding protein-like II"/>
    <property type="match status" value="1"/>
</dbReference>
<protein>
    <submittedName>
        <fullName evidence="3">Tripartite tricarboxylate transporter family receptor</fullName>
    </submittedName>
</protein>
<dbReference type="CDD" id="cd07012">
    <property type="entry name" value="PBP2_Bug_TTT"/>
    <property type="match status" value="1"/>
</dbReference>
<feature type="signal peptide" evidence="2">
    <location>
        <begin position="1"/>
        <end position="27"/>
    </location>
</feature>
<evidence type="ECO:0000256" key="1">
    <source>
        <dbReference type="ARBA" id="ARBA00006987"/>
    </source>
</evidence>
<dbReference type="PANTHER" id="PTHR42928:SF5">
    <property type="entry name" value="BLR1237 PROTEIN"/>
    <property type="match status" value="1"/>
</dbReference>
<dbReference type="AlphaFoldDB" id="A0A3P4B4Y6"/>
<keyword evidence="3" id="KW-0675">Receptor</keyword>
<name>A0A3P4B4Y6_9BURK</name>
<dbReference type="RefSeq" id="WP_124080835.1">
    <property type="nucleotide sequence ID" value="NZ_UWPJ01000026.1"/>
</dbReference>
<keyword evidence="2" id="KW-0732">Signal</keyword>
<evidence type="ECO:0000256" key="2">
    <source>
        <dbReference type="SAM" id="SignalP"/>
    </source>
</evidence>
<comment type="similarity">
    <text evidence="1">Belongs to the UPF0065 (bug) family.</text>
</comment>
<dbReference type="PROSITE" id="PS51257">
    <property type="entry name" value="PROKAR_LIPOPROTEIN"/>
    <property type="match status" value="1"/>
</dbReference>
<dbReference type="SUPFAM" id="SSF53850">
    <property type="entry name" value="Periplasmic binding protein-like II"/>
    <property type="match status" value="1"/>
</dbReference>
<dbReference type="Gene3D" id="3.40.190.150">
    <property type="entry name" value="Bordetella uptake gene, domain 1"/>
    <property type="match status" value="1"/>
</dbReference>
<dbReference type="PIRSF" id="PIRSF017082">
    <property type="entry name" value="YflP"/>
    <property type="match status" value="1"/>
</dbReference>
<dbReference type="InterPro" id="IPR005064">
    <property type="entry name" value="BUG"/>
</dbReference>
<feature type="chain" id="PRO_5017961107" evidence="2">
    <location>
        <begin position="28"/>
        <end position="329"/>
    </location>
</feature>
<reference evidence="3 4" key="1">
    <citation type="submission" date="2018-10" db="EMBL/GenBank/DDBJ databases">
        <authorList>
            <person name="Criscuolo A."/>
        </authorList>
    </citation>
    <scope>NUCLEOTIDE SEQUENCE [LARGE SCALE GENOMIC DNA]</scope>
    <source>
        <strain evidence="3">DnA1</strain>
    </source>
</reference>
<dbReference type="OrthoDB" id="9780943at2"/>